<keyword evidence="1" id="KW-0812">Transmembrane</keyword>
<evidence type="ECO:0008006" key="3">
    <source>
        <dbReference type="Google" id="ProtNLM"/>
    </source>
</evidence>
<keyword evidence="1" id="KW-1133">Transmembrane helix</keyword>
<sequence>MKTSQILSLIVSRPRPSKTAGYSLFFIAALVTLTYIRFPVGVVGEMIENAFLKTPVNARIGSVSLSFPPGLAFENVTISDRSPANNQLLNIKRVKIRPSILSAITGDRRVFLSAQIMDGDASAVVDFSGGKGDEINVDIRFSGINTGAGRWWDTTGWGSLDANLNGEGSFSLADPNVVKGEGRIKIVLEKGLLKFKKELGVKLPDIAIDSGELELDFKSRKLTITKARLTGPEFNAAITGDIYTALIPKFSRFNLTLKASIDKTLENKLGPIALLLPPEKGGVRSVRIGGTGVKPDFRFE</sequence>
<dbReference type="NCBIfam" id="TIGR04411">
    <property type="entry name" value="T2SS_GspN_Lepto"/>
    <property type="match status" value="1"/>
</dbReference>
<keyword evidence="1" id="KW-0472">Membrane</keyword>
<accession>A0A3B1CUV1</accession>
<name>A0A3B1CUV1_9ZZZZ</name>
<reference evidence="2" key="1">
    <citation type="submission" date="2018-06" db="EMBL/GenBank/DDBJ databases">
        <authorList>
            <person name="Zhirakovskaya E."/>
        </authorList>
    </citation>
    <scope>NUCLEOTIDE SEQUENCE</scope>
</reference>
<organism evidence="2">
    <name type="scientific">hydrothermal vent metagenome</name>
    <dbReference type="NCBI Taxonomy" id="652676"/>
    <lineage>
        <taxon>unclassified sequences</taxon>
        <taxon>metagenomes</taxon>
        <taxon>ecological metagenomes</taxon>
    </lineage>
</organism>
<evidence type="ECO:0000313" key="2">
    <source>
        <dbReference type="EMBL" id="VAX22915.1"/>
    </source>
</evidence>
<dbReference type="InterPro" id="IPR030925">
    <property type="entry name" value="T2SS_GspN_Lepto"/>
</dbReference>
<dbReference type="EMBL" id="UOGB01000256">
    <property type="protein sequence ID" value="VAX22915.1"/>
    <property type="molecule type" value="Genomic_DNA"/>
</dbReference>
<dbReference type="AlphaFoldDB" id="A0A3B1CUV1"/>
<evidence type="ECO:0000256" key="1">
    <source>
        <dbReference type="SAM" id="Phobius"/>
    </source>
</evidence>
<gene>
    <name evidence="2" type="ORF">MNBD_NITROSPINAE03-869</name>
</gene>
<protein>
    <recommendedName>
        <fullName evidence="3">Type II secretion system protein GspN</fullName>
    </recommendedName>
</protein>
<proteinExistence type="predicted"/>
<feature type="transmembrane region" description="Helical" evidence="1">
    <location>
        <begin position="20"/>
        <end position="38"/>
    </location>
</feature>